<name>A0AAN8XGH9_HALRR</name>
<dbReference type="InterPro" id="IPR036531">
    <property type="entry name" value="Rbsn_Rab-bd_sf"/>
</dbReference>
<evidence type="ECO:0000256" key="3">
    <source>
        <dbReference type="ARBA" id="ARBA00022833"/>
    </source>
</evidence>
<feature type="region of interest" description="Disordered" evidence="5">
    <location>
        <begin position="428"/>
        <end position="470"/>
    </location>
</feature>
<keyword evidence="1" id="KW-0479">Metal-binding</keyword>
<dbReference type="SUPFAM" id="SSF140125">
    <property type="entry name" value="Rabenosyn-5 Rab-binding domain-like"/>
    <property type="match status" value="1"/>
</dbReference>
<evidence type="ECO:0000256" key="5">
    <source>
        <dbReference type="SAM" id="MobiDB-lite"/>
    </source>
</evidence>
<dbReference type="GO" id="GO:0008270">
    <property type="term" value="F:zinc ion binding"/>
    <property type="evidence" value="ECO:0007669"/>
    <property type="project" value="UniProtKB-KW"/>
</dbReference>
<gene>
    <name evidence="7" type="primary">ZFYVE20</name>
    <name evidence="7" type="ORF">SK128_013327</name>
</gene>
<evidence type="ECO:0000313" key="7">
    <source>
        <dbReference type="EMBL" id="KAK7082952.1"/>
    </source>
</evidence>
<feature type="region of interest" description="Disordered" evidence="5">
    <location>
        <begin position="363"/>
        <end position="382"/>
    </location>
</feature>
<dbReference type="InterPro" id="IPR000306">
    <property type="entry name" value="Znf_FYVE"/>
</dbReference>
<sequence>MSNVDKNSSAEGEVLEGFICPFCLLDLTSITQLQAHFEEQHASEDKAVLQSLKGFLNKAKKKLLNEDETDFSPGRGPSTVSYETSDYEPNNPWNWDPPPLGPSRSHTSTFKKIRSARLDCFVAETNKLLIRLNKLLTDLPNDPVKRKVHEKSIVMWADDKDVPLCPFCARSFNIARRRHHCRLCGGIMCDECSEFLTFDYAKKLVSPVHQSHIKQMSTLSIAGTGSTGVTSSGMTSLLGGLSSLRRSGSQGSLNSLRSVMDSMTNEQHFRICSHCMKRLQARDNQIEQRTFKPTLSDYYDKLMEYRRRIERLLPQYNNMAESLGCGEPTYSLRDAEELRVKILKSGDSLNSMAQRIKILGNDQDATDSAASSNALSSGPRQELLQRRIHSTSTAFLKEHILSLPKLPSSQELKDMQERRKLETEARLAAEKEAARQAEEHAAEILRKRDQKSRETPRNTPVRSVHTPLSFSSLKKKQTEEVLVDTGWGVDSSTFDVSETDDPMVQQMNIIRNFIRQARDASRYDEVATLEANLRELQEEYKKQQRLMNP</sequence>
<dbReference type="Gene3D" id="3.30.40.10">
    <property type="entry name" value="Zinc/RING finger domain, C3HC4 (zinc finger)"/>
    <property type="match status" value="1"/>
</dbReference>
<dbReference type="Gene3D" id="4.10.860.20">
    <property type="entry name" value="Rabenosyn, Rab binding domain"/>
    <property type="match status" value="1"/>
</dbReference>
<feature type="compositionally biased region" description="Basic and acidic residues" evidence="5">
    <location>
        <begin position="428"/>
        <end position="456"/>
    </location>
</feature>
<comment type="caution">
    <text evidence="7">The sequence shown here is derived from an EMBL/GenBank/DDBJ whole genome shotgun (WGS) entry which is preliminary data.</text>
</comment>
<dbReference type="Pfam" id="PF01363">
    <property type="entry name" value="FYVE"/>
    <property type="match status" value="1"/>
</dbReference>
<dbReference type="Pfam" id="PF11464">
    <property type="entry name" value="Rbsn"/>
    <property type="match status" value="1"/>
</dbReference>
<dbReference type="PROSITE" id="PS00028">
    <property type="entry name" value="ZINC_FINGER_C2H2_1"/>
    <property type="match status" value="1"/>
</dbReference>
<feature type="region of interest" description="Disordered" evidence="5">
    <location>
        <begin position="67"/>
        <end position="106"/>
    </location>
</feature>
<feature type="compositionally biased region" description="Polar residues" evidence="5">
    <location>
        <begin position="78"/>
        <end position="88"/>
    </location>
</feature>
<dbReference type="InterPro" id="IPR011011">
    <property type="entry name" value="Znf_FYVE_PHD"/>
</dbReference>
<evidence type="ECO:0000313" key="8">
    <source>
        <dbReference type="Proteomes" id="UP001381693"/>
    </source>
</evidence>
<dbReference type="SMART" id="SM00064">
    <property type="entry name" value="FYVE"/>
    <property type="match status" value="1"/>
</dbReference>
<dbReference type="PANTHER" id="PTHR13510:SF44">
    <property type="entry name" value="RABENOSYN-5"/>
    <property type="match status" value="1"/>
</dbReference>
<proteinExistence type="predicted"/>
<keyword evidence="2 4" id="KW-0863">Zinc-finger</keyword>
<dbReference type="PANTHER" id="PTHR13510">
    <property type="entry name" value="FYVE-FINGER-CONTAINING RAB5 EFFECTOR PROTEIN RABENOSYN-5-RELATED"/>
    <property type="match status" value="1"/>
</dbReference>
<dbReference type="Proteomes" id="UP001381693">
    <property type="component" value="Unassembled WGS sequence"/>
</dbReference>
<protein>
    <submittedName>
        <fullName evidence="7">Rabenosyn-5</fullName>
    </submittedName>
</protein>
<dbReference type="InterPro" id="IPR052727">
    <property type="entry name" value="Rab4/Rab5_effector"/>
</dbReference>
<evidence type="ECO:0000256" key="2">
    <source>
        <dbReference type="ARBA" id="ARBA00022771"/>
    </source>
</evidence>
<dbReference type="InterPro" id="IPR013087">
    <property type="entry name" value="Znf_C2H2_type"/>
</dbReference>
<feature type="compositionally biased region" description="Polar residues" evidence="5">
    <location>
        <begin position="457"/>
        <end position="470"/>
    </location>
</feature>
<dbReference type="InterPro" id="IPR013083">
    <property type="entry name" value="Znf_RING/FYVE/PHD"/>
</dbReference>
<evidence type="ECO:0000256" key="1">
    <source>
        <dbReference type="ARBA" id="ARBA00022723"/>
    </source>
</evidence>
<organism evidence="7 8">
    <name type="scientific">Halocaridina rubra</name>
    <name type="common">Hawaiian red shrimp</name>
    <dbReference type="NCBI Taxonomy" id="373956"/>
    <lineage>
        <taxon>Eukaryota</taxon>
        <taxon>Metazoa</taxon>
        <taxon>Ecdysozoa</taxon>
        <taxon>Arthropoda</taxon>
        <taxon>Crustacea</taxon>
        <taxon>Multicrustacea</taxon>
        <taxon>Malacostraca</taxon>
        <taxon>Eumalacostraca</taxon>
        <taxon>Eucarida</taxon>
        <taxon>Decapoda</taxon>
        <taxon>Pleocyemata</taxon>
        <taxon>Caridea</taxon>
        <taxon>Atyoidea</taxon>
        <taxon>Atyidae</taxon>
        <taxon>Halocaridina</taxon>
    </lineage>
</organism>
<dbReference type="InterPro" id="IPR021565">
    <property type="entry name" value="Rbsn_Rab-bd"/>
</dbReference>
<keyword evidence="8" id="KW-1185">Reference proteome</keyword>
<feature type="compositionally biased region" description="Polar residues" evidence="5">
    <location>
        <begin position="366"/>
        <end position="379"/>
    </location>
</feature>
<keyword evidence="3" id="KW-0862">Zinc</keyword>
<evidence type="ECO:0000259" key="6">
    <source>
        <dbReference type="PROSITE" id="PS50178"/>
    </source>
</evidence>
<dbReference type="EMBL" id="JAXCGZ010003842">
    <property type="protein sequence ID" value="KAK7082952.1"/>
    <property type="molecule type" value="Genomic_DNA"/>
</dbReference>
<dbReference type="AlphaFoldDB" id="A0AAN8XGH9"/>
<dbReference type="PROSITE" id="PS50178">
    <property type="entry name" value="ZF_FYVE"/>
    <property type="match status" value="1"/>
</dbReference>
<accession>A0AAN8XGH9</accession>
<dbReference type="SUPFAM" id="SSF57903">
    <property type="entry name" value="FYVE/PHD zinc finger"/>
    <property type="match status" value="1"/>
</dbReference>
<dbReference type="CDD" id="cd15716">
    <property type="entry name" value="FYVE_RBNS5"/>
    <property type="match status" value="1"/>
</dbReference>
<feature type="domain" description="FYVE-type" evidence="6">
    <location>
        <begin position="159"/>
        <end position="280"/>
    </location>
</feature>
<dbReference type="InterPro" id="IPR017455">
    <property type="entry name" value="Znf_FYVE-rel"/>
</dbReference>
<evidence type="ECO:0000256" key="4">
    <source>
        <dbReference type="PROSITE-ProRule" id="PRU00091"/>
    </source>
</evidence>
<reference evidence="7 8" key="1">
    <citation type="submission" date="2023-11" db="EMBL/GenBank/DDBJ databases">
        <title>Halocaridina rubra genome assembly.</title>
        <authorList>
            <person name="Smith C."/>
        </authorList>
    </citation>
    <scope>NUCLEOTIDE SEQUENCE [LARGE SCALE GENOMIC DNA]</scope>
    <source>
        <strain evidence="7">EP-1</strain>
        <tissue evidence="7">Whole</tissue>
    </source>
</reference>